<dbReference type="Pfam" id="PF20091">
    <property type="entry name" value="Abhydrolase_10"/>
    <property type="match status" value="1"/>
</dbReference>
<reference evidence="2 3" key="1">
    <citation type="submission" date="2017-03" db="EMBL/GenBank/DDBJ databases">
        <title>Lifting the veil on microbial sulfur biogeochemistry in mining wastewaters.</title>
        <authorList>
            <person name="Kantor R.S."/>
            <person name="Colenbrander Nelson T."/>
            <person name="Marshall S."/>
            <person name="Bennett D."/>
            <person name="Apte S."/>
            <person name="Camacho D."/>
            <person name="Thomas B.C."/>
            <person name="Warren L.A."/>
            <person name="Banfield J.F."/>
        </authorList>
    </citation>
    <scope>NUCLEOTIDE SEQUENCE [LARGE SCALE GENOMIC DNA]</scope>
    <source>
        <strain evidence="2">32-68-21</strain>
    </source>
</reference>
<dbReference type="EMBL" id="NCEQ01000005">
    <property type="protein sequence ID" value="OYX57678.1"/>
    <property type="molecule type" value="Genomic_DNA"/>
</dbReference>
<dbReference type="Proteomes" id="UP000216147">
    <property type="component" value="Unassembled WGS sequence"/>
</dbReference>
<proteinExistence type="predicted"/>
<dbReference type="AlphaFoldDB" id="A0A258HMX5"/>
<evidence type="ECO:0000313" key="3">
    <source>
        <dbReference type="Proteomes" id="UP000216147"/>
    </source>
</evidence>
<protein>
    <recommendedName>
        <fullName evidence="1">Alpha/beta hydrolase domain-containing protein</fullName>
    </recommendedName>
</protein>
<organism evidence="2 3">
    <name type="scientific">Brevundimonas subvibrioides</name>
    <dbReference type="NCBI Taxonomy" id="74313"/>
    <lineage>
        <taxon>Bacteria</taxon>
        <taxon>Pseudomonadati</taxon>
        <taxon>Pseudomonadota</taxon>
        <taxon>Alphaproteobacteria</taxon>
        <taxon>Caulobacterales</taxon>
        <taxon>Caulobacteraceae</taxon>
        <taxon>Brevundimonas</taxon>
    </lineage>
</organism>
<sequence length="450" mass="48332">MLTAFDLAALGYQVDEYVLSGTAASYRMQGQRRRNGQWNIHPQGSAPYATRIVVARPTRLSDFNGTVLVEWLNVSAGADTAPEWGYLHREIVRSGYAWVGVSAQKAGIDGGGLMSFPGMEPLKKAQPERYADLNHPGDAFCYDIFTQVAHALRNEPERLLGSREINSLIAVGESQSAGRLTTYINAVAPLEQAFNGYLVHSRFGGAPGLGKTSVLSALLGALQPVHLRTDTPVPILNLITETDLMMKRFGYLPARQPDHDRLRTWEVAGTAHADTYVMGASLIDSGTLSPEDMADAMAPTRNLLGLTLPGDINAAPQHHYIMMAALSALNQWVTTGESPPAGERLTLEAGQSPRLKLDRVGNALGGVRSPWMDVPTCRLSGMAIAKSRMGALFGSTAPLDPASLSRLYPAGRADYLVKFSEALAAAISAGFILSRDRTEIEALAAASYPG</sequence>
<evidence type="ECO:0000313" key="2">
    <source>
        <dbReference type="EMBL" id="OYX57678.1"/>
    </source>
</evidence>
<accession>A0A258HMX5</accession>
<comment type="caution">
    <text evidence="2">The sequence shown here is derived from an EMBL/GenBank/DDBJ whole genome shotgun (WGS) entry which is preliminary data.</text>
</comment>
<name>A0A258HMX5_9CAUL</name>
<feature type="domain" description="Alpha/beta hydrolase" evidence="1">
    <location>
        <begin position="3"/>
        <end position="440"/>
    </location>
</feature>
<gene>
    <name evidence="2" type="ORF">B7Y86_05590</name>
</gene>
<dbReference type="InterPro" id="IPR045394">
    <property type="entry name" value="Abhydrolase_dom"/>
</dbReference>
<evidence type="ECO:0000259" key="1">
    <source>
        <dbReference type="Pfam" id="PF20091"/>
    </source>
</evidence>